<dbReference type="EMBL" id="BNBT01000066">
    <property type="protein sequence ID" value="GHE69314.1"/>
    <property type="molecule type" value="Genomic_DNA"/>
</dbReference>
<dbReference type="Gene3D" id="3.30.450.40">
    <property type="match status" value="1"/>
</dbReference>
<comment type="caution">
    <text evidence="4">The sequence shown here is derived from an EMBL/GenBank/DDBJ whole genome shotgun (WGS) entry which is preliminary data.</text>
</comment>
<keyword evidence="2" id="KW-0804">Transcription</keyword>
<evidence type="ECO:0000313" key="4">
    <source>
        <dbReference type="EMBL" id="GHE69314.1"/>
    </source>
</evidence>
<keyword evidence="5" id="KW-1185">Reference proteome</keyword>
<protein>
    <recommendedName>
        <fullName evidence="3">ANTAR domain-containing protein</fullName>
    </recommendedName>
</protein>
<organism evidence="4 5">
    <name type="scientific">Streptomyces longispororuber</name>
    <dbReference type="NCBI Taxonomy" id="68230"/>
    <lineage>
        <taxon>Bacteria</taxon>
        <taxon>Bacillati</taxon>
        <taxon>Actinomycetota</taxon>
        <taxon>Actinomycetes</taxon>
        <taxon>Kitasatosporales</taxon>
        <taxon>Streptomycetaceae</taxon>
        <taxon>Streptomyces</taxon>
    </lineage>
</organism>
<evidence type="ECO:0000313" key="5">
    <source>
        <dbReference type="Proteomes" id="UP000608024"/>
    </source>
</evidence>
<reference evidence="4" key="2">
    <citation type="submission" date="2020-09" db="EMBL/GenBank/DDBJ databases">
        <authorList>
            <person name="Sun Q."/>
            <person name="Ohkuma M."/>
        </authorList>
    </citation>
    <scope>NUCLEOTIDE SEQUENCE</scope>
    <source>
        <strain evidence="4">JCM 4784</strain>
    </source>
</reference>
<dbReference type="AlphaFoldDB" id="A0A919DRN6"/>
<sequence length="233" mass="24750">MARDDLPGYLQRLRQAARTGADLSAAQAADAARLLRLDAVTLSLLPTRGPPELLWSDPADALGRALEDLQTTLGEGPTLDAARTGQTVTEADLSTASAARWPLFTPAACDTPARAVIAHPLLLGVVTAGVLTGYRITPGPLPARQRQEITRFARIALDLLLHTPPHALATGTGGPDLHRAEVHQAAGVLSVRLAISIDDALLRLRAHAWRHNQALPDVARAVITGHLRLDSHN</sequence>
<dbReference type="Gene3D" id="1.10.10.10">
    <property type="entry name" value="Winged helix-like DNA-binding domain superfamily/Winged helix DNA-binding domain"/>
    <property type="match status" value="1"/>
</dbReference>
<dbReference type="InterPro" id="IPR036388">
    <property type="entry name" value="WH-like_DNA-bd_sf"/>
</dbReference>
<dbReference type="SMART" id="SM01012">
    <property type="entry name" value="ANTAR"/>
    <property type="match status" value="1"/>
</dbReference>
<dbReference type="SUPFAM" id="SSF55781">
    <property type="entry name" value="GAF domain-like"/>
    <property type="match status" value="1"/>
</dbReference>
<evidence type="ECO:0000259" key="3">
    <source>
        <dbReference type="SMART" id="SM01012"/>
    </source>
</evidence>
<reference evidence="4" key="1">
    <citation type="journal article" date="2014" name="Int. J. Syst. Evol. Microbiol.">
        <title>Complete genome sequence of Corynebacterium casei LMG S-19264T (=DSM 44701T), isolated from a smear-ripened cheese.</title>
        <authorList>
            <consortium name="US DOE Joint Genome Institute (JGI-PGF)"/>
            <person name="Walter F."/>
            <person name="Albersmeier A."/>
            <person name="Kalinowski J."/>
            <person name="Ruckert C."/>
        </authorList>
    </citation>
    <scope>NUCLEOTIDE SEQUENCE</scope>
    <source>
        <strain evidence="4">JCM 4784</strain>
    </source>
</reference>
<keyword evidence="1" id="KW-0805">Transcription regulation</keyword>
<feature type="domain" description="ANTAR" evidence="3">
    <location>
        <begin position="160"/>
        <end position="223"/>
    </location>
</feature>
<gene>
    <name evidence="4" type="ORF">GCM10018785_42320</name>
</gene>
<dbReference type="InterPro" id="IPR005561">
    <property type="entry name" value="ANTAR"/>
</dbReference>
<evidence type="ECO:0000256" key="2">
    <source>
        <dbReference type="ARBA" id="ARBA00023163"/>
    </source>
</evidence>
<dbReference type="Proteomes" id="UP000608024">
    <property type="component" value="Unassembled WGS sequence"/>
</dbReference>
<name>A0A919DRN6_9ACTN</name>
<dbReference type="InterPro" id="IPR029016">
    <property type="entry name" value="GAF-like_dom_sf"/>
</dbReference>
<dbReference type="GO" id="GO:0003723">
    <property type="term" value="F:RNA binding"/>
    <property type="evidence" value="ECO:0007669"/>
    <property type="project" value="InterPro"/>
</dbReference>
<dbReference type="RefSeq" id="WP_190137582.1">
    <property type="nucleotide sequence ID" value="NZ_BNBT01000066.1"/>
</dbReference>
<evidence type="ECO:0000256" key="1">
    <source>
        <dbReference type="ARBA" id="ARBA00023015"/>
    </source>
</evidence>
<dbReference type="Pfam" id="PF03861">
    <property type="entry name" value="ANTAR"/>
    <property type="match status" value="1"/>
</dbReference>
<proteinExistence type="predicted"/>
<accession>A0A919DRN6</accession>